<dbReference type="OrthoDB" id="5546453at2759"/>
<sequence>MGGKQSKVYSDSSKILSVALDPTSGFHTTLSTRLLLNQTAYADACALHVLHKFPPNVIVDSNELKDRGFVFELQGPADLELPVVAVEQTDVWLLLNLNASSTFKEIKEVGEDDGGGAREITVNVPLHMRYSEPTMGGPSHEQVPIEPPRAFWACPADPSLSHLPESLPDVPAELHTAFALASPRFNLIPPADGVELRPMTMRVPAGDLTHLPLVQIGTAAVVFLAAGWLTRRIYVASQALRAAHEKKEE</sequence>
<evidence type="ECO:0000256" key="4">
    <source>
        <dbReference type="ARBA" id="ARBA00022502"/>
    </source>
</evidence>
<evidence type="ECO:0000256" key="3">
    <source>
        <dbReference type="ARBA" id="ARBA00010345"/>
    </source>
</evidence>
<dbReference type="UniPathway" id="UPA00196"/>
<keyword evidence="7" id="KW-1133">Transmembrane helix</keyword>
<dbReference type="Proteomes" id="UP000053558">
    <property type="component" value="Unassembled WGS sequence"/>
</dbReference>
<keyword evidence="9" id="KW-0325">Glycoprotein</keyword>
<dbReference type="OMA" id="WGTTDLE"/>
<dbReference type="GO" id="GO:0006506">
    <property type="term" value="P:GPI anchor biosynthetic process"/>
    <property type="evidence" value="ECO:0007669"/>
    <property type="project" value="UniProtKB-UniPathway"/>
</dbReference>
<evidence type="ECO:0000256" key="9">
    <source>
        <dbReference type="ARBA" id="ARBA00023180"/>
    </source>
</evidence>
<keyword evidence="5" id="KW-0812">Transmembrane</keyword>
<accession>A0A5M3MEQ8</accession>
<dbReference type="Pfam" id="PF08320">
    <property type="entry name" value="PIG-X"/>
    <property type="match status" value="1"/>
</dbReference>
<evidence type="ECO:0000256" key="10">
    <source>
        <dbReference type="RuleBase" id="RU366056"/>
    </source>
</evidence>
<dbReference type="InterPro" id="IPR040039">
    <property type="entry name" value="PIGX"/>
</dbReference>
<comment type="caution">
    <text evidence="11">The sequence shown here is derived from an EMBL/GenBank/DDBJ whole genome shotgun (WGS) entry which is preliminary data.</text>
</comment>
<protein>
    <recommendedName>
        <fullName evidence="10">Protein PBN1</fullName>
    </recommendedName>
</protein>
<dbReference type="GeneID" id="19200133"/>
<name>A0A5M3MEQ8_CONPW</name>
<evidence type="ECO:0000313" key="12">
    <source>
        <dbReference type="Proteomes" id="UP000053558"/>
    </source>
</evidence>
<evidence type="ECO:0000256" key="8">
    <source>
        <dbReference type="ARBA" id="ARBA00023136"/>
    </source>
</evidence>
<dbReference type="SMART" id="SM00780">
    <property type="entry name" value="PIG-X"/>
    <property type="match status" value="1"/>
</dbReference>
<dbReference type="PANTHER" id="PTHR28650:SF1">
    <property type="entry name" value="PHOSPHATIDYLINOSITOL-GLYCAN BIOSYNTHESIS CLASS X PROTEIN"/>
    <property type="match status" value="1"/>
</dbReference>
<proteinExistence type="inferred from homology"/>
<dbReference type="InterPro" id="IPR013233">
    <property type="entry name" value="PIG-X/PBN1"/>
</dbReference>
<gene>
    <name evidence="11" type="ORF">CONPUDRAFT_128657</name>
</gene>
<dbReference type="RefSeq" id="XP_007772079.1">
    <property type="nucleotide sequence ID" value="XM_007773889.1"/>
</dbReference>
<keyword evidence="4 10" id="KW-0337">GPI-anchor biosynthesis</keyword>
<comment type="function">
    <text evidence="10">Required for proper folding and/or the stability of a subset of proteins in the endoplasmic reticulum. Component of glycosylphosphatidylinositol-mannosyltransferase 1 which transfers the first of the 4 mannoses in the GPI-anchor precursors during GPI-anchor biosynthesis. Probably acts by stabilizing the mannosyltransferase GPI14.</text>
</comment>
<evidence type="ECO:0000256" key="2">
    <source>
        <dbReference type="ARBA" id="ARBA00004687"/>
    </source>
</evidence>
<dbReference type="KEGG" id="cput:CONPUDRAFT_128657"/>
<dbReference type="GO" id="GO:0005789">
    <property type="term" value="C:endoplasmic reticulum membrane"/>
    <property type="evidence" value="ECO:0007669"/>
    <property type="project" value="UniProtKB-SubCell"/>
</dbReference>
<keyword evidence="6 10" id="KW-0256">Endoplasmic reticulum</keyword>
<evidence type="ECO:0000313" key="11">
    <source>
        <dbReference type="EMBL" id="EIW77708.1"/>
    </source>
</evidence>
<dbReference type="EMBL" id="JH711583">
    <property type="protein sequence ID" value="EIW77708.1"/>
    <property type="molecule type" value="Genomic_DNA"/>
</dbReference>
<dbReference type="PANTHER" id="PTHR28650">
    <property type="entry name" value="PHOSPHATIDYLINOSITOL-GLYCAN BIOSYNTHESIS CLASS X PROTEIN"/>
    <property type="match status" value="1"/>
</dbReference>
<evidence type="ECO:0000256" key="5">
    <source>
        <dbReference type="ARBA" id="ARBA00022692"/>
    </source>
</evidence>
<evidence type="ECO:0000256" key="7">
    <source>
        <dbReference type="ARBA" id="ARBA00022989"/>
    </source>
</evidence>
<reference evidence="12" key="1">
    <citation type="journal article" date="2012" name="Science">
        <title>The Paleozoic origin of enzymatic lignin decomposition reconstructed from 31 fungal genomes.</title>
        <authorList>
            <person name="Floudas D."/>
            <person name="Binder M."/>
            <person name="Riley R."/>
            <person name="Barry K."/>
            <person name="Blanchette R.A."/>
            <person name="Henrissat B."/>
            <person name="Martinez A.T."/>
            <person name="Otillar R."/>
            <person name="Spatafora J.W."/>
            <person name="Yadav J.S."/>
            <person name="Aerts A."/>
            <person name="Benoit I."/>
            <person name="Boyd A."/>
            <person name="Carlson A."/>
            <person name="Copeland A."/>
            <person name="Coutinho P.M."/>
            <person name="de Vries R.P."/>
            <person name="Ferreira P."/>
            <person name="Findley K."/>
            <person name="Foster B."/>
            <person name="Gaskell J."/>
            <person name="Glotzer D."/>
            <person name="Gorecki P."/>
            <person name="Heitman J."/>
            <person name="Hesse C."/>
            <person name="Hori C."/>
            <person name="Igarashi K."/>
            <person name="Jurgens J.A."/>
            <person name="Kallen N."/>
            <person name="Kersten P."/>
            <person name="Kohler A."/>
            <person name="Kuees U."/>
            <person name="Kumar T.K.A."/>
            <person name="Kuo A."/>
            <person name="LaButti K."/>
            <person name="Larrondo L.F."/>
            <person name="Lindquist E."/>
            <person name="Ling A."/>
            <person name="Lombard V."/>
            <person name="Lucas S."/>
            <person name="Lundell T."/>
            <person name="Martin R."/>
            <person name="McLaughlin D.J."/>
            <person name="Morgenstern I."/>
            <person name="Morin E."/>
            <person name="Murat C."/>
            <person name="Nagy L.G."/>
            <person name="Nolan M."/>
            <person name="Ohm R.A."/>
            <person name="Patyshakuliyeva A."/>
            <person name="Rokas A."/>
            <person name="Ruiz-Duenas F.J."/>
            <person name="Sabat G."/>
            <person name="Salamov A."/>
            <person name="Samejima M."/>
            <person name="Schmutz J."/>
            <person name="Slot J.C."/>
            <person name="St John F."/>
            <person name="Stenlid J."/>
            <person name="Sun H."/>
            <person name="Sun S."/>
            <person name="Syed K."/>
            <person name="Tsang A."/>
            <person name="Wiebenga A."/>
            <person name="Young D."/>
            <person name="Pisabarro A."/>
            <person name="Eastwood D.C."/>
            <person name="Martin F."/>
            <person name="Cullen D."/>
            <person name="Grigoriev I.V."/>
            <person name="Hibbett D.S."/>
        </authorList>
    </citation>
    <scope>NUCLEOTIDE SEQUENCE [LARGE SCALE GENOMIC DNA]</scope>
    <source>
        <strain evidence="12">RWD-64-598 SS2</strain>
    </source>
</reference>
<evidence type="ECO:0000256" key="6">
    <source>
        <dbReference type="ARBA" id="ARBA00022824"/>
    </source>
</evidence>
<comment type="similarity">
    <text evidence="3 10">Belongs to the PIGX family.</text>
</comment>
<comment type="subcellular location">
    <subcellularLocation>
        <location evidence="1 10">Endoplasmic reticulum membrane</location>
        <topology evidence="1 10">Single-pass membrane protein</topology>
    </subcellularLocation>
</comment>
<keyword evidence="12" id="KW-1185">Reference proteome</keyword>
<comment type="pathway">
    <text evidence="2 10">Glycolipid biosynthesis; glycosylphosphatidylinositol-anchor biosynthesis.</text>
</comment>
<organism evidence="11 12">
    <name type="scientific">Coniophora puteana (strain RWD-64-598)</name>
    <name type="common">Brown rot fungus</name>
    <dbReference type="NCBI Taxonomy" id="741705"/>
    <lineage>
        <taxon>Eukaryota</taxon>
        <taxon>Fungi</taxon>
        <taxon>Dikarya</taxon>
        <taxon>Basidiomycota</taxon>
        <taxon>Agaricomycotina</taxon>
        <taxon>Agaricomycetes</taxon>
        <taxon>Agaricomycetidae</taxon>
        <taxon>Boletales</taxon>
        <taxon>Coniophorineae</taxon>
        <taxon>Coniophoraceae</taxon>
        <taxon>Coniophora</taxon>
    </lineage>
</organism>
<dbReference type="AlphaFoldDB" id="A0A5M3MEQ8"/>
<evidence type="ECO:0000256" key="1">
    <source>
        <dbReference type="ARBA" id="ARBA00004389"/>
    </source>
</evidence>
<keyword evidence="8" id="KW-0472">Membrane</keyword>